<sequence length="549" mass="59970">MSIPKEPRQLMINLMYLVLTAMLALNVSAEIINAFFMLDKGIAKNNVIVTDSNKKLIESMAETAKTKVQYQPLVDKAKLVKGITEGFYTYVDELRTVMVEESGGAYTKAEADEKGQPSLEGKPKGKKDKDTPQRIFVSGDYAGAEKPSIVVPAGPELDKRLIELKKSYLDFVSGLWNDGGIKGTIFADESKKEASLASLEQSMTLVSSVGYDPKMHKDKTWADFTFGHMPVAAIYPMLRKFQNDAKTTESAVINFLASQMGKMELTYDKFDVFSQSAKPYILLGEKYESEIALGAYSSQAKFSVSINGSSLSVVDGKAKYSATGSKVGEKKYTATITVVNPQTQEKETFKKEFSYEVGQPSVNVAADKMNVFYIGVDNPVTVAAAGIKTSSMKVSMSGGKLKPNGGTSYTATVLKPGKAVITVTNSSDGKKYPFEFRAKRIPDPIVKLGKKVDGMMGSGEFKAQPGLAAWLENFDFDARCKVQSFTMYYTRKRQDAVEVKGTSGRFSGQVASAVRQAKPGDQYAFTDVKARCPGDSAGRRVNGLTFKIR</sequence>
<organism evidence="6">
    <name type="scientific">uncultured Aureispira sp</name>
    <dbReference type="NCBI Taxonomy" id="1331704"/>
    <lineage>
        <taxon>Bacteria</taxon>
        <taxon>Pseudomonadati</taxon>
        <taxon>Bacteroidota</taxon>
        <taxon>Saprospiria</taxon>
        <taxon>Saprospirales</taxon>
        <taxon>Saprospiraceae</taxon>
        <taxon>Aureispira</taxon>
        <taxon>environmental samples</taxon>
    </lineage>
</organism>
<dbReference type="InterPro" id="IPR048406">
    <property type="entry name" value="GldM_Ig-like-2"/>
</dbReference>
<evidence type="ECO:0000259" key="2">
    <source>
        <dbReference type="Pfam" id="PF12080"/>
    </source>
</evidence>
<dbReference type="Pfam" id="PF21602">
    <property type="entry name" value="GldM_3rd"/>
    <property type="match status" value="1"/>
</dbReference>
<dbReference type="Pfam" id="PF21601">
    <property type="entry name" value="GldM_2nd"/>
    <property type="match status" value="1"/>
</dbReference>
<feature type="domain" description="Gliding motility-associated protein GldM C-terminal" evidence="2">
    <location>
        <begin position="442"/>
        <end position="548"/>
    </location>
</feature>
<name>A0A6S6UD09_9BACT</name>
<feature type="domain" description="Gliding motility-associated protein GldM first immunoglobulin-like" evidence="4">
    <location>
        <begin position="263"/>
        <end position="357"/>
    </location>
</feature>
<evidence type="ECO:0000259" key="4">
    <source>
        <dbReference type="Pfam" id="PF21601"/>
    </source>
</evidence>
<dbReference type="EMBL" id="CACVAQ010000513">
    <property type="protein sequence ID" value="CAA6829698.1"/>
    <property type="molecule type" value="Genomic_DNA"/>
</dbReference>
<feature type="region of interest" description="Disordered" evidence="1">
    <location>
        <begin position="108"/>
        <end position="132"/>
    </location>
</feature>
<dbReference type="InterPro" id="IPR022720">
    <property type="entry name" value="Motility-assoc_prot_GldM_N"/>
</dbReference>
<dbReference type="Pfam" id="PF12081">
    <property type="entry name" value="GldM_1st"/>
    <property type="match status" value="1"/>
</dbReference>
<feature type="domain" description="Gliding motility-associated protein GldM N-terminal" evidence="3">
    <location>
        <begin position="30"/>
        <end position="258"/>
    </location>
</feature>
<gene>
    <name evidence="6" type="ORF">HELGO_WM25446</name>
</gene>
<proteinExistence type="predicted"/>
<reference evidence="6" key="1">
    <citation type="submission" date="2020-01" db="EMBL/GenBank/DDBJ databases">
        <authorList>
            <person name="Meier V. D."/>
            <person name="Meier V D."/>
        </authorList>
    </citation>
    <scope>NUCLEOTIDE SEQUENCE</scope>
    <source>
        <strain evidence="6">HLG_WM_MAG_10</strain>
    </source>
</reference>
<feature type="compositionally biased region" description="Basic and acidic residues" evidence="1">
    <location>
        <begin position="109"/>
        <end position="132"/>
    </location>
</feature>
<dbReference type="AlphaFoldDB" id="A0A6S6UD09"/>
<evidence type="ECO:0000259" key="5">
    <source>
        <dbReference type="Pfam" id="PF21602"/>
    </source>
</evidence>
<evidence type="ECO:0000313" key="6">
    <source>
        <dbReference type="EMBL" id="CAA6829698.1"/>
    </source>
</evidence>
<evidence type="ECO:0000256" key="1">
    <source>
        <dbReference type="SAM" id="MobiDB-lite"/>
    </source>
</evidence>
<accession>A0A6S6UD09</accession>
<dbReference type="InterPro" id="IPR048405">
    <property type="entry name" value="GldM_Ig-like-1"/>
</dbReference>
<dbReference type="Pfam" id="PF12080">
    <property type="entry name" value="GldM_4th"/>
    <property type="match status" value="1"/>
</dbReference>
<feature type="domain" description="Gliding motility-associated protein GldM second immunoglobulin-like" evidence="5">
    <location>
        <begin position="361"/>
        <end position="431"/>
    </location>
</feature>
<dbReference type="InterPro" id="IPR022719">
    <property type="entry name" value="Motility-assoc_prot_GldM_C"/>
</dbReference>
<protein>
    <submittedName>
        <fullName evidence="6">GldM</fullName>
    </submittedName>
</protein>
<evidence type="ECO:0000259" key="3">
    <source>
        <dbReference type="Pfam" id="PF12081"/>
    </source>
</evidence>